<dbReference type="AlphaFoldDB" id="A0A3B0XMQ6"/>
<proteinExistence type="predicted"/>
<evidence type="ECO:0000313" key="1">
    <source>
        <dbReference type="EMBL" id="VAW64432.1"/>
    </source>
</evidence>
<accession>A0A3B0XMQ6</accession>
<organism evidence="1">
    <name type="scientific">hydrothermal vent metagenome</name>
    <dbReference type="NCBI Taxonomy" id="652676"/>
    <lineage>
        <taxon>unclassified sequences</taxon>
        <taxon>metagenomes</taxon>
        <taxon>ecological metagenomes</taxon>
    </lineage>
</organism>
<sequence>MNITNPEQLADRFRDLQNTTFNGIQRVFVSLEDTPSPAYAVLDLEFQNTAHLEAIANDINVNGLPATQIFQITGGSRITAQIQNNRLQVDQITYDGSSTQLQLRVNGVGDYSTYQLTLSRANTLDPLFSTIDFKFRPGCFNSNCAPLQRNDAPLDEPLIDYLAKDFQSFKHLLMNAMAQRVPGWQATSEADLDQVIIDLIAADADELSDLQDR</sequence>
<gene>
    <name evidence="1" type="ORF">MNBD_GAMMA10-314</name>
</gene>
<feature type="non-terminal residue" evidence="1">
    <location>
        <position position="213"/>
    </location>
</feature>
<dbReference type="EMBL" id="UOFJ01000133">
    <property type="protein sequence ID" value="VAW64432.1"/>
    <property type="molecule type" value="Genomic_DNA"/>
</dbReference>
<protein>
    <submittedName>
        <fullName evidence="1">Uncharacterized protein</fullName>
    </submittedName>
</protein>
<name>A0A3B0XMQ6_9ZZZZ</name>
<reference evidence="1" key="1">
    <citation type="submission" date="2018-06" db="EMBL/GenBank/DDBJ databases">
        <authorList>
            <person name="Zhirakovskaya E."/>
        </authorList>
    </citation>
    <scope>NUCLEOTIDE SEQUENCE</scope>
</reference>